<dbReference type="EMBL" id="BAABJQ010000003">
    <property type="protein sequence ID" value="GAA5180275.1"/>
    <property type="molecule type" value="Genomic_DNA"/>
</dbReference>
<dbReference type="SUPFAM" id="SSF51735">
    <property type="entry name" value="NAD(P)-binding Rossmann-fold domains"/>
    <property type="match status" value="1"/>
</dbReference>
<proteinExistence type="inferred from homology"/>
<feature type="domain" description="NADPH-dependent reductive aminase-like C-terminal" evidence="5">
    <location>
        <begin position="148"/>
        <end position="272"/>
    </location>
</feature>
<organism evidence="6 7">
    <name type="scientific">Rugosimonospora acidiphila</name>
    <dbReference type="NCBI Taxonomy" id="556531"/>
    <lineage>
        <taxon>Bacteria</taxon>
        <taxon>Bacillati</taxon>
        <taxon>Actinomycetota</taxon>
        <taxon>Actinomycetes</taxon>
        <taxon>Micromonosporales</taxon>
        <taxon>Micromonosporaceae</taxon>
        <taxon>Rugosimonospora</taxon>
    </lineage>
</organism>
<dbReference type="Gene3D" id="3.40.50.720">
    <property type="entry name" value="NAD(P)-binding Rossmann-like Domain"/>
    <property type="match status" value="1"/>
</dbReference>
<dbReference type="Pfam" id="PF21761">
    <property type="entry name" value="RedAm-like_C"/>
    <property type="match status" value="1"/>
</dbReference>
<keyword evidence="2" id="KW-0560">Oxidoreductase</keyword>
<dbReference type="Gene3D" id="1.10.1040.10">
    <property type="entry name" value="N-(1-d-carboxylethyl)-l-norvaline Dehydrogenase, domain 2"/>
    <property type="match status" value="1"/>
</dbReference>
<name>A0ABP9RN28_9ACTN</name>
<dbReference type="InterPro" id="IPR015815">
    <property type="entry name" value="HIBADH-related"/>
</dbReference>
<accession>A0ABP9RN28</accession>
<evidence type="ECO:0000256" key="1">
    <source>
        <dbReference type="ARBA" id="ARBA00009080"/>
    </source>
</evidence>
<evidence type="ECO:0000313" key="6">
    <source>
        <dbReference type="EMBL" id="GAA5180275.1"/>
    </source>
</evidence>
<dbReference type="InterPro" id="IPR006115">
    <property type="entry name" value="6PGDH_NADP-bd"/>
</dbReference>
<dbReference type="Proteomes" id="UP001501570">
    <property type="component" value="Unassembled WGS sequence"/>
</dbReference>
<comment type="caution">
    <text evidence="6">The sequence shown here is derived from an EMBL/GenBank/DDBJ whole genome shotgun (WGS) entry which is preliminary data.</text>
</comment>
<dbReference type="PANTHER" id="PTHR43580:SF2">
    <property type="entry name" value="CYTOKINE-LIKE NUCLEAR FACTOR N-PAC"/>
    <property type="match status" value="1"/>
</dbReference>
<evidence type="ECO:0000256" key="2">
    <source>
        <dbReference type="ARBA" id="ARBA00023002"/>
    </source>
</evidence>
<dbReference type="Pfam" id="PF03446">
    <property type="entry name" value="NAD_binding_2"/>
    <property type="match status" value="1"/>
</dbReference>
<dbReference type="InterPro" id="IPR048666">
    <property type="entry name" value="RedAm-like_C"/>
</dbReference>
<evidence type="ECO:0000259" key="5">
    <source>
        <dbReference type="Pfam" id="PF21761"/>
    </source>
</evidence>
<comment type="similarity">
    <text evidence="1">Belongs to the HIBADH-related family.</text>
</comment>
<protein>
    <submittedName>
        <fullName evidence="6">NAD(P)-binding domain-containing protein</fullName>
    </submittedName>
</protein>
<reference evidence="7" key="1">
    <citation type="journal article" date="2019" name="Int. J. Syst. Evol. Microbiol.">
        <title>The Global Catalogue of Microorganisms (GCM) 10K type strain sequencing project: providing services to taxonomists for standard genome sequencing and annotation.</title>
        <authorList>
            <consortium name="The Broad Institute Genomics Platform"/>
            <consortium name="The Broad Institute Genome Sequencing Center for Infectious Disease"/>
            <person name="Wu L."/>
            <person name="Ma J."/>
        </authorList>
    </citation>
    <scope>NUCLEOTIDE SEQUENCE [LARGE SCALE GENOMIC DNA]</scope>
    <source>
        <strain evidence="7">JCM 18304</strain>
    </source>
</reference>
<sequence>MGRALAAAALAAGHPTVVWNRTPDKAEALVAQGAMLAPTAADAVGGASVTIACVLNYGAVRASLAGLADPPEGTLVNLSSGHAGEARALASWAAQRGINYLDGAILTPAPTIGTGAATILYSGPQTLFHRSRPLLETFGGTSIYLGEDIGVASAYEMALLDLFAMSVGGLAHAFALAIAEGIEPAAFARLAKGIGALLPDLADRFADQLAAGRFPADVSSIASAGSAVAHVSDAAAARGIDTTPLRAIQRIIGRAAAAGYGGDSYARLAQFLAGTDHPGVSAESAAPEPSQSALRGAGPR</sequence>
<evidence type="ECO:0000259" key="4">
    <source>
        <dbReference type="Pfam" id="PF03446"/>
    </source>
</evidence>
<feature type="compositionally biased region" description="Low complexity" evidence="3">
    <location>
        <begin position="281"/>
        <end position="293"/>
    </location>
</feature>
<feature type="domain" description="6-phosphogluconate dehydrogenase NADP-binding" evidence="4">
    <location>
        <begin position="1"/>
        <end position="146"/>
    </location>
</feature>
<feature type="region of interest" description="Disordered" evidence="3">
    <location>
        <begin position="278"/>
        <end position="300"/>
    </location>
</feature>
<dbReference type="InterPro" id="IPR013328">
    <property type="entry name" value="6PGD_dom2"/>
</dbReference>
<gene>
    <name evidence="6" type="ORF">GCM10023322_12210</name>
</gene>
<evidence type="ECO:0000256" key="3">
    <source>
        <dbReference type="SAM" id="MobiDB-lite"/>
    </source>
</evidence>
<keyword evidence="7" id="KW-1185">Reference proteome</keyword>
<dbReference type="InterPro" id="IPR036291">
    <property type="entry name" value="NAD(P)-bd_dom_sf"/>
</dbReference>
<dbReference type="PIRSF" id="PIRSF000103">
    <property type="entry name" value="HIBADH"/>
    <property type="match status" value="1"/>
</dbReference>
<dbReference type="PANTHER" id="PTHR43580">
    <property type="entry name" value="OXIDOREDUCTASE GLYR1-RELATED"/>
    <property type="match status" value="1"/>
</dbReference>
<evidence type="ECO:0000313" key="7">
    <source>
        <dbReference type="Proteomes" id="UP001501570"/>
    </source>
</evidence>
<dbReference type="InterPro" id="IPR051265">
    <property type="entry name" value="HIBADH-related_NP60_sf"/>
</dbReference>